<evidence type="ECO:0000256" key="1">
    <source>
        <dbReference type="ARBA" id="ARBA00009995"/>
    </source>
</evidence>
<dbReference type="Proteomes" id="UP001632038">
    <property type="component" value="Unassembled WGS sequence"/>
</dbReference>
<feature type="domain" description="Glycosyltransferase N-terminal" evidence="3">
    <location>
        <begin position="7"/>
        <end position="61"/>
    </location>
</feature>
<comment type="caution">
    <text evidence="4">The sequence shown here is derived from an EMBL/GenBank/DDBJ whole genome shotgun (WGS) entry which is preliminary data.</text>
</comment>
<keyword evidence="5" id="KW-1185">Reference proteome</keyword>
<evidence type="ECO:0000313" key="4">
    <source>
        <dbReference type="EMBL" id="KAL3619938.1"/>
    </source>
</evidence>
<dbReference type="PANTHER" id="PTHR11926:SF870">
    <property type="entry name" value="UDP-GLYCOSYLTRANSFERASE 75B1"/>
    <property type="match status" value="1"/>
</dbReference>
<dbReference type="AlphaFoldDB" id="A0ABD3BRU4"/>
<reference evidence="5" key="1">
    <citation type="journal article" date="2024" name="IScience">
        <title>Strigolactones Initiate the Formation of Haustorium-like Structures in Castilleja.</title>
        <authorList>
            <person name="Buerger M."/>
            <person name="Peterson D."/>
            <person name="Chory J."/>
        </authorList>
    </citation>
    <scope>NUCLEOTIDE SEQUENCE [LARGE SCALE GENOMIC DNA]</scope>
</reference>
<evidence type="ECO:0000256" key="2">
    <source>
        <dbReference type="ARBA" id="ARBA00022676"/>
    </source>
</evidence>
<evidence type="ECO:0000259" key="3">
    <source>
        <dbReference type="Pfam" id="PF26168"/>
    </source>
</evidence>
<protein>
    <recommendedName>
        <fullName evidence="3">Glycosyltransferase N-terminal domain-containing protein</fullName>
    </recommendedName>
</protein>
<dbReference type="GO" id="GO:0016757">
    <property type="term" value="F:glycosyltransferase activity"/>
    <property type="evidence" value="ECO:0007669"/>
    <property type="project" value="UniProtKB-KW"/>
</dbReference>
<keyword evidence="2" id="KW-0328">Glycosyltransferase</keyword>
<comment type="similarity">
    <text evidence="1">Belongs to the UDP-glycosyltransferase family.</text>
</comment>
<accession>A0ABD3BRU4</accession>
<dbReference type="Gene3D" id="3.40.50.2000">
    <property type="entry name" value="Glycogen Phosphorylase B"/>
    <property type="match status" value="1"/>
</dbReference>
<dbReference type="SUPFAM" id="SSF53756">
    <property type="entry name" value="UDP-Glycosyltransferase/glycogen phosphorylase"/>
    <property type="match status" value="1"/>
</dbReference>
<organism evidence="4 5">
    <name type="scientific">Castilleja foliolosa</name>
    <dbReference type="NCBI Taxonomy" id="1961234"/>
    <lineage>
        <taxon>Eukaryota</taxon>
        <taxon>Viridiplantae</taxon>
        <taxon>Streptophyta</taxon>
        <taxon>Embryophyta</taxon>
        <taxon>Tracheophyta</taxon>
        <taxon>Spermatophyta</taxon>
        <taxon>Magnoliopsida</taxon>
        <taxon>eudicotyledons</taxon>
        <taxon>Gunneridae</taxon>
        <taxon>Pentapetalae</taxon>
        <taxon>asterids</taxon>
        <taxon>lamiids</taxon>
        <taxon>Lamiales</taxon>
        <taxon>Orobanchaceae</taxon>
        <taxon>Pedicularideae</taxon>
        <taxon>Castillejinae</taxon>
        <taxon>Castilleja</taxon>
    </lineage>
</organism>
<gene>
    <name evidence="4" type="ORF">CASFOL_034850</name>
</gene>
<dbReference type="EMBL" id="JAVIJP010000066">
    <property type="protein sequence ID" value="KAL3619938.1"/>
    <property type="molecule type" value="Genomic_DNA"/>
</dbReference>
<keyword evidence="2" id="KW-0808">Transferase</keyword>
<sequence>MDSRRHVLLVTFPAQGHINPSLRFAKRLIDMGINVTFATSVYAQRRMAKTTAATSPPNGLTFAPFSDGYDDDGDGFKLGTRYTVTNLEKLRGGCV</sequence>
<name>A0ABD3BRU4_9LAMI</name>
<evidence type="ECO:0000313" key="5">
    <source>
        <dbReference type="Proteomes" id="UP001632038"/>
    </source>
</evidence>
<dbReference type="Pfam" id="PF26168">
    <property type="entry name" value="Glyco_transf_N"/>
    <property type="match status" value="1"/>
</dbReference>
<proteinExistence type="inferred from homology"/>
<dbReference type="InterPro" id="IPR058980">
    <property type="entry name" value="Glyco_transf_N"/>
</dbReference>
<dbReference type="PANTHER" id="PTHR11926">
    <property type="entry name" value="GLUCOSYL/GLUCURONOSYL TRANSFERASES"/>
    <property type="match status" value="1"/>
</dbReference>